<dbReference type="RefSeq" id="XP_022405999.1">
    <property type="nucleotide sequence ID" value="XM_022548057.1"/>
</dbReference>
<gene>
    <name evidence="5" type="ORF">ASPGLDRAFT_54000</name>
</gene>
<dbReference type="Gene3D" id="3.40.50.300">
    <property type="entry name" value="P-loop containing nucleotide triphosphate hydrolases"/>
    <property type="match status" value="1"/>
</dbReference>
<dbReference type="STRING" id="1160497.A0A1L9VZR9"/>
<protein>
    <recommendedName>
        <fullName evidence="4">Helicase C-terminal domain-containing protein</fullName>
    </recommendedName>
</protein>
<organism evidence="5 6">
    <name type="scientific">Aspergillus glaucus CBS 516.65</name>
    <dbReference type="NCBI Taxonomy" id="1160497"/>
    <lineage>
        <taxon>Eukaryota</taxon>
        <taxon>Fungi</taxon>
        <taxon>Dikarya</taxon>
        <taxon>Ascomycota</taxon>
        <taxon>Pezizomycotina</taxon>
        <taxon>Eurotiomycetes</taxon>
        <taxon>Eurotiomycetidae</taxon>
        <taxon>Eurotiales</taxon>
        <taxon>Aspergillaceae</taxon>
        <taxon>Aspergillus</taxon>
        <taxon>Aspergillus subgen. Aspergillus</taxon>
    </lineage>
</organism>
<evidence type="ECO:0000256" key="1">
    <source>
        <dbReference type="ARBA" id="ARBA00022741"/>
    </source>
</evidence>
<evidence type="ECO:0000313" key="5">
    <source>
        <dbReference type="EMBL" id="OJJ89337.1"/>
    </source>
</evidence>
<dbReference type="GO" id="GO:0005634">
    <property type="term" value="C:nucleus"/>
    <property type="evidence" value="ECO:0007669"/>
    <property type="project" value="TreeGrafter"/>
</dbReference>
<dbReference type="VEuPathDB" id="FungiDB:ASPGLDRAFT_54000"/>
<dbReference type="Proteomes" id="UP000184300">
    <property type="component" value="Unassembled WGS sequence"/>
</dbReference>
<evidence type="ECO:0000313" key="6">
    <source>
        <dbReference type="Proteomes" id="UP000184300"/>
    </source>
</evidence>
<dbReference type="SUPFAM" id="SSF52540">
    <property type="entry name" value="P-loop containing nucleoside triphosphate hydrolases"/>
    <property type="match status" value="1"/>
</dbReference>
<dbReference type="GO" id="GO:0008094">
    <property type="term" value="F:ATP-dependent activity, acting on DNA"/>
    <property type="evidence" value="ECO:0007669"/>
    <property type="project" value="TreeGrafter"/>
</dbReference>
<dbReference type="GO" id="GO:0006281">
    <property type="term" value="P:DNA repair"/>
    <property type="evidence" value="ECO:0007669"/>
    <property type="project" value="TreeGrafter"/>
</dbReference>
<dbReference type="InterPro" id="IPR027417">
    <property type="entry name" value="P-loop_NTPase"/>
</dbReference>
<keyword evidence="2" id="KW-0378">Hydrolase</keyword>
<feature type="non-terminal residue" evidence="5">
    <location>
        <position position="162"/>
    </location>
</feature>
<dbReference type="InterPro" id="IPR001650">
    <property type="entry name" value="Helicase_C-like"/>
</dbReference>
<evidence type="ECO:0000259" key="4">
    <source>
        <dbReference type="Pfam" id="PF00271"/>
    </source>
</evidence>
<reference evidence="6" key="1">
    <citation type="journal article" date="2017" name="Genome Biol.">
        <title>Comparative genomics reveals high biological diversity and specific adaptations in the industrially and medically important fungal genus Aspergillus.</title>
        <authorList>
            <person name="de Vries R.P."/>
            <person name="Riley R."/>
            <person name="Wiebenga A."/>
            <person name="Aguilar-Osorio G."/>
            <person name="Amillis S."/>
            <person name="Uchima C.A."/>
            <person name="Anderluh G."/>
            <person name="Asadollahi M."/>
            <person name="Askin M."/>
            <person name="Barry K."/>
            <person name="Battaglia E."/>
            <person name="Bayram O."/>
            <person name="Benocci T."/>
            <person name="Braus-Stromeyer S.A."/>
            <person name="Caldana C."/>
            <person name="Canovas D."/>
            <person name="Cerqueira G.C."/>
            <person name="Chen F."/>
            <person name="Chen W."/>
            <person name="Choi C."/>
            <person name="Clum A."/>
            <person name="Dos Santos R.A."/>
            <person name="Damasio A.R."/>
            <person name="Diallinas G."/>
            <person name="Emri T."/>
            <person name="Fekete E."/>
            <person name="Flipphi M."/>
            <person name="Freyberg S."/>
            <person name="Gallo A."/>
            <person name="Gournas C."/>
            <person name="Habgood R."/>
            <person name="Hainaut M."/>
            <person name="Harispe M.L."/>
            <person name="Henrissat B."/>
            <person name="Hilden K.S."/>
            <person name="Hope R."/>
            <person name="Hossain A."/>
            <person name="Karabika E."/>
            <person name="Karaffa L."/>
            <person name="Karanyi Z."/>
            <person name="Krasevec N."/>
            <person name="Kuo A."/>
            <person name="Kusch H."/>
            <person name="LaButti K."/>
            <person name="Lagendijk E.L."/>
            <person name="Lapidus A."/>
            <person name="Levasseur A."/>
            <person name="Lindquist E."/>
            <person name="Lipzen A."/>
            <person name="Logrieco A.F."/>
            <person name="MacCabe A."/>
            <person name="Maekelae M.R."/>
            <person name="Malavazi I."/>
            <person name="Melin P."/>
            <person name="Meyer V."/>
            <person name="Mielnichuk N."/>
            <person name="Miskei M."/>
            <person name="Molnar A.P."/>
            <person name="Mule G."/>
            <person name="Ngan C.Y."/>
            <person name="Orejas M."/>
            <person name="Orosz E."/>
            <person name="Ouedraogo J.P."/>
            <person name="Overkamp K.M."/>
            <person name="Park H.-S."/>
            <person name="Perrone G."/>
            <person name="Piumi F."/>
            <person name="Punt P.J."/>
            <person name="Ram A.F."/>
            <person name="Ramon A."/>
            <person name="Rauscher S."/>
            <person name="Record E."/>
            <person name="Riano-Pachon D.M."/>
            <person name="Robert V."/>
            <person name="Roehrig J."/>
            <person name="Ruller R."/>
            <person name="Salamov A."/>
            <person name="Salih N.S."/>
            <person name="Samson R.A."/>
            <person name="Sandor E."/>
            <person name="Sanguinetti M."/>
            <person name="Schuetze T."/>
            <person name="Sepcic K."/>
            <person name="Shelest E."/>
            <person name="Sherlock G."/>
            <person name="Sophianopoulou V."/>
            <person name="Squina F.M."/>
            <person name="Sun H."/>
            <person name="Susca A."/>
            <person name="Todd R.B."/>
            <person name="Tsang A."/>
            <person name="Unkles S.E."/>
            <person name="van de Wiele N."/>
            <person name="van Rossen-Uffink D."/>
            <person name="Oliveira J.V."/>
            <person name="Vesth T.C."/>
            <person name="Visser J."/>
            <person name="Yu J.-H."/>
            <person name="Zhou M."/>
            <person name="Andersen M.R."/>
            <person name="Archer D.B."/>
            <person name="Baker S.E."/>
            <person name="Benoit I."/>
            <person name="Brakhage A.A."/>
            <person name="Braus G.H."/>
            <person name="Fischer R."/>
            <person name="Frisvad J.C."/>
            <person name="Goldman G.H."/>
            <person name="Houbraken J."/>
            <person name="Oakley B."/>
            <person name="Pocsi I."/>
            <person name="Scazzocchio C."/>
            <person name="Seiboth B."/>
            <person name="vanKuyk P.A."/>
            <person name="Wortman J."/>
            <person name="Dyer P.S."/>
            <person name="Grigoriev I.V."/>
        </authorList>
    </citation>
    <scope>NUCLEOTIDE SEQUENCE [LARGE SCALE GENOMIC DNA]</scope>
    <source>
        <strain evidence="6">CBS 516.65</strain>
    </source>
</reference>
<keyword evidence="3" id="KW-0067">ATP-binding</keyword>
<proteinExistence type="predicted"/>
<dbReference type="AlphaFoldDB" id="A0A1L9VZR9"/>
<dbReference type="GeneID" id="34464318"/>
<name>A0A1L9VZR9_ASPGL</name>
<dbReference type="GO" id="GO:0016787">
    <property type="term" value="F:hydrolase activity"/>
    <property type="evidence" value="ECO:0007669"/>
    <property type="project" value="UniProtKB-KW"/>
</dbReference>
<keyword evidence="6" id="KW-1185">Reference proteome</keyword>
<keyword evidence="1" id="KW-0547">Nucleotide-binding</keyword>
<dbReference type="InterPro" id="IPR050628">
    <property type="entry name" value="SNF2_RAD54_helicase_TF"/>
</dbReference>
<dbReference type="Pfam" id="PF00271">
    <property type="entry name" value="Helicase_C"/>
    <property type="match status" value="1"/>
</dbReference>
<evidence type="ECO:0000256" key="2">
    <source>
        <dbReference type="ARBA" id="ARBA00022801"/>
    </source>
</evidence>
<accession>A0A1L9VZR9</accession>
<dbReference type="EMBL" id="KV878888">
    <property type="protein sequence ID" value="OJJ89337.1"/>
    <property type="molecule type" value="Genomic_DNA"/>
</dbReference>
<evidence type="ECO:0000256" key="3">
    <source>
        <dbReference type="ARBA" id="ARBA00022840"/>
    </source>
</evidence>
<sequence>MQAMLPILCDQVIIHGEKAIVWTQFPAEQVYVAATLVEANFDARVFHAGLSVHEHSVLIKQFTQDPASCSVLVCSYGVNVMGLNLQNLCCNVHLFSPGMSKAVVNQAVRRVCHLGQTRIVLVYEYLLENNFNVMLVKHNKLKAVLGLVTEMSPDEFSMDLDI</sequence>
<feature type="domain" description="Helicase C-terminal" evidence="4">
    <location>
        <begin position="13"/>
        <end position="112"/>
    </location>
</feature>
<dbReference type="GO" id="GO:0005524">
    <property type="term" value="F:ATP binding"/>
    <property type="evidence" value="ECO:0007669"/>
    <property type="project" value="UniProtKB-KW"/>
</dbReference>
<dbReference type="OrthoDB" id="4500730at2759"/>
<dbReference type="PANTHER" id="PTHR45626">
    <property type="entry name" value="TRANSCRIPTION TERMINATION FACTOR 2-RELATED"/>
    <property type="match status" value="1"/>
</dbReference>